<name>A0ACC2MKV4_PERAE</name>
<organism evidence="1 2">
    <name type="scientific">Persea americana</name>
    <name type="common">Avocado</name>
    <dbReference type="NCBI Taxonomy" id="3435"/>
    <lineage>
        <taxon>Eukaryota</taxon>
        <taxon>Viridiplantae</taxon>
        <taxon>Streptophyta</taxon>
        <taxon>Embryophyta</taxon>
        <taxon>Tracheophyta</taxon>
        <taxon>Spermatophyta</taxon>
        <taxon>Magnoliopsida</taxon>
        <taxon>Magnoliidae</taxon>
        <taxon>Laurales</taxon>
        <taxon>Lauraceae</taxon>
        <taxon>Persea</taxon>
    </lineage>
</organism>
<protein>
    <submittedName>
        <fullName evidence="1">Uncharacterized protein</fullName>
    </submittedName>
</protein>
<keyword evidence="2" id="KW-1185">Reference proteome</keyword>
<gene>
    <name evidence="1" type="ORF">MRB53_007789</name>
</gene>
<evidence type="ECO:0000313" key="2">
    <source>
        <dbReference type="Proteomes" id="UP001234297"/>
    </source>
</evidence>
<accession>A0ACC2MKV4</accession>
<proteinExistence type="predicted"/>
<evidence type="ECO:0000313" key="1">
    <source>
        <dbReference type="EMBL" id="KAJ8646041.1"/>
    </source>
</evidence>
<comment type="caution">
    <text evidence="1">The sequence shown here is derived from an EMBL/GenBank/DDBJ whole genome shotgun (WGS) entry which is preliminary data.</text>
</comment>
<dbReference type="Proteomes" id="UP001234297">
    <property type="component" value="Chromosome 2"/>
</dbReference>
<reference evidence="1 2" key="1">
    <citation type="journal article" date="2022" name="Hortic Res">
        <title>A haplotype resolved chromosomal level avocado genome allows analysis of novel avocado genes.</title>
        <authorList>
            <person name="Nath O."/>
            <person name="Fletcher S.J."/>
            <person name="Hayward A."/>
            <person name="Shaw L.M."/>
            <person name="Masouleh A.K."/>
            <person name="Furtado A."/>
            <person name="Henry R.J."/>
            <person name="Mitter N."/>
        </authorList>
    </citation>
    <scope>NUCLEOTIDE SEQUENCE [LARGE SCALE GENOMIC DNA]</scope>
    <source>
        <strain evidence="2">cv. Hass</strain>
    </source>
</reference>
<sequence length="678" mass="77206">MATRAKGKLTKSRVPVDDRGKDDGVPDPKVGMEFETENDAYDFYNRHARKVGFSIRTDWRTVVRKTGVVKARRYVCFKGGHRVPDKRNKNVKHHRGGKITGCEAYMMVRLQINGKYRVTETYLLHNHRLATPRQVHLLRSQKKFVVCKAAAANDCDSSGNIPKKEEFMSVEDEGKDNVECNTVDSTNYLRSKRMKAMDKLDAGGLLEYFKNKQLEDPSFFCSTQLDADNHITNIFWSDGRMSALNHLRCVFSASRTFSDDFRKCVYDYEEEDEFLKAWDNMIKKYSLVDNTWLQQLFNERERWAVVYGKDTFCADMKSILQTESLNNELERYLHPSRNILQFFEDFQRMVDERHSAELKANIKMIQSSPKVIVPVDILTHASSVYTPVMFEMFQTEYVNGLNCIVKGCTEEGTVKKYEVIDGKGHCHRVTLDSMDEATVTCSCKKYESLGILCGHVLRVIGNTIRFVPTKYILKRWTREASTMLLEPSTSEFISVDDHKKAFSRRYNHLFLNFVKVATGAAESEEAYEFTSNLLDKMWQDIEMISRNVTRGEPSGNGESLGDEVGDQTDSLKLMVDEIQFKEVNGFGRKMGSGSGGHSMMGFFEKPPAPIILPSNTCPTPIFCPVPTTPPTFLLQGNLPHDFYRESVHSTSNLSQESSLFGTSQQFVLGSSSGGISKE</sequence>
<dbReference type="EMBL" id="CM056810">
    <property type="protein sequence ID" value="KAJ8646041.1"/>
    <property type="molecule type" value="Genomic_DNA"/>
</dbReference>